<feature type="region of interest" description="Disordered" evidence="1">
    <location>
        <begin position="267"/>
        <end position="307"/>
    </location>
</feature>
<feature type="compositionally biased region" description="Low complexity" evidence="1">
    <location>
        <begin position="73"/>
        <end position="89"/>
    </location>
</feature>
<feature type="compositionally biased region" description="Acidic residues" evidence="1">
    <location>
        <begin position="357"/>
        <end position="369"/>
    </location>
</feature>
<evidence type="ECO:0000256" key="1">
    <source>
        <dbReference type="SAM" id="MobiDB-lite"/>
    </source>
</evidence>
<keyword evidence="2" id="KW-0732">Signal</keyword>
<feature type="region of interest" description="Disordered" evidence="1">
    <location>
        <begin position="328"/>
        <end position="409"/>
    </location>
</feature>
<proteinExistence type="predicted"/>
<dbReference type="HOGENOM" id="CLU_672657_0_0_1"/>
<dbReference type="EMBL" id="KB445550">
    <property type="protein sequence ID" value="EMD00593.1"/>
    <property type="molecule type" value="Genomic_DNA"/>
</dbReference>
<dbReference type="AlphaFoldDB" id="M2M0Q8"/>
<reference evidence="3 4" key="1">
    <citation type="journal article" date="2012" name="PLoS Pathog.">
        <title>Diverse lifestyles and strategies of plant pathogenesis encoded in the genomes of eighteen Dothideomycetes fungi.</title>
        <authorList>
            <person name="Ohm R.A."/>
            <person name="Feau N."/>
            <person name="Henrissat B."/>
            <person name="Schoch C.L."/>
            <person name="Horwitz B.A."/>
            <person name="Barry K.W."/>
            <person name="Condon B.J."/>
            <person name="Copeland A.C."/>
            <person name="Dhillon B."/>
            <person name="Glaser F."/>
            <person name="Hesse C.N."/>
            <person name="Kosti I."/>
            <person name="LaButti K."/>
            <person name="Lindquist E.A."/>
            <person name="Lucas S."/>
            <person name="Salamov A.A."/>
            <person name="Bradshaw R.E."/>
            <person name="Ciuffetti L."/>
            <person name="Hamelin R.C."/>
            <person name="Kema G.H.J."/>
            <person name="Lawrence C."/>
            <person name="Scott J.A."/>
            <person name="Spatafora J.W."/>
            <person name="Turgeon B.G."/>
            <person name="de Wit P.J.G.M."/>
            <person name="Zhong S."/>
            <person name="Goodwin S.B."/>
            <person name="Grigoriev I.V."/>
        </authorList>
    </citation>
    <scope>NUCLEOTIDE SEQUENCE [LARGE SCALE GENOMIC DNA]</scope>
    <source>
        <strain evidence="3 4">UAMH 10762</strain>
    </source>
</reference>
<dbReference type="eggNOG" id="ENOG502R96F">
    <property type="taxonomic scope" value="Eukaryota"/>
</dbReference>
<gene>
    <name evidence="3" type="ORF">BAUCODRAFT_20665</name>
</gene>
<evidence type="ECO:0000256" key="2">
    <source>
        <dbReference type="SAM" id="SignalP"/>
    </source>
</evidence>
<feature type="compositionally biased region" description="Low complexity" evidence="1">
    <location>
        <begin position="370"/>
        <end position="381"/>
    </location>
</feature>
<organism evidence="3 4">
    <name type="scientific">Baudoinia panamericana (strain UAMH 10762)</name>
    <name type="common">Angels' share fungus</name>
    <name type="synonym">Baudoinia compniacensis (strain UAMH 10762)</name>
    <dbReference type="NCBI Taxonomy" id="717646"/>
    <lineage>
        <taxon>Eukaryota</taxon>
        <taxon>Fungi</taxon>
        <taxon>Dikarya</taxon>
        <taxon>Ascomycota</taxon>
        <taxon>Pezizomycotina</taxon>
        <taxon>Dothideomycetes</taxon>
        <taxon>Dothideomycetidae</taxon>
        <taxon>Mycosphaerellales</taxon>
        <taxon>Teratosphaeriaceae</taxon>
        <taxon>Baudoinia</taxon>
    </lineage>
</organism>
<feature type="compositionally biased region" description="Basic and acidic residues" evidence="1">
    <location>
        <begin position="385"/>
        <end position="409"/>
    </location>
</feature>
<dbReference type="Proteomes" id="UP000011761">
    <property type="component" value="Unassembled WGS sequence"/>
</dbReference>
<name>M2M0Q8_BAUPA</name>
<feature type="chain" id="PRO_5004021536" evidence="2">
    <location>
        <begin position="21"/>
        <end position="409"/>
    </location>
</feature>
<feature type="signal peptide" evidence="2">
    <location>
        <begin position="1"/>
        <end position="20"/>
    </location>
</feature>
<keyword evidence="4" id="KW-1185">Reference proteome</keyword>
<dbReference type="GeneID" id="19109688"/>
<accession>M2M0Q8</accession>
<evidence type="ECO:0000313" key="3">
    <source>
        <dbReference type="EMBL" id="EMD00593.1"/>
    </source>
</evidence>
<dbReference type="OMA" id="YPQMSPY"/>
<dbReference type="RefSeq" id="XP_007671777.1">
    <property type="nucleotide sequence ID" value="XM_007673587.1"/>
</dbReference>
<dbReference type="KEGG" id="bcom:BAUCODRAFT_20665"/>
<evidence type="ECO:0000313" key="4">
    <source>
        <dbReference type="Proteomes" id="UP000011761"/>
    </source>
</evidence>
<dbReference type="OrthoDB" id="3908316at2759"/>
<sequence>MPKLFLQAAASVLLTTGSLDVSCISCVGHPLKPTRPVDSHSVLMHVESCICMDGRRYGTTPAKQLRHYGSRASLQQQQSSTVSQQSYNSPLPQTQWSDIPLPYRPIEYNDPGLQQHSHPGSAESYNWRLRPSVSGTNPPGSLAPEPLRTRPRPGGLRSLVERSSRVAEPPPDTTFLYPQMSPYADRFSVYGAQDEPPMRSVSQPNTPAYHQHSFESSEDIPMHVPRTPTYPPTGRRRMHSASGVTDAAFQDERDFRLFVEATSGLGPIDTFRASHSSSSGSSRPRTRNSHGSGNGNSHSTSQQQVSPIADTPTTMQAYQHLAQMPQATLPSQQHLQPSEARSESWRRGSPSPAVSPLEEDYPDDDDELPDYAASQAQAHAAQRVEASRRAQELQRRWQESRGTRRADWD</sequence>
<feature type="compositionally biased region" description="Low complexity" evidence="1">
    <location>
        <begin position="273"/>
        <end position="304"/>
    </location>
</feature>
<protein>
    <submittedName>
        <fullName evidence="3">Uncharacterized protein</fullName>
    </submittedName>
</protein>
<feature type="region of interest" description="Disordered" evidence="1">
    <location>
        <begin position="69"/>
        <end position="179"/>
    </location>
</feature>